<keyword evidence="1" id="KW-0812">Transmembrane</keyword>
<sequence>MGGGGGKGTSEKKANNAKFRYGRWVLGALLICPIAFWYLASPVVAVNFSHEGKEEFRYIWNTQHRIYKGDMPKGGGSAVEFSYIFPDKDFFMMFDWWTDKGFQRCIDITPEWGSTINIYLDDIGRIDTTKTAPDVIARLKQCVGQPDPFRSHPRHPCLRLTLPLAGCVEDLHLQVTSVATTAKLVALRRNAPCLSHKKTASLDAVFSWVKLLQADQTVRLCTLMARSSSSRLATAYMA</sequence>
<name>A0ABY1UA14_PSESX</name>
<evidence type="ECO:0000256" key="1">
    <source>
        <dbReference type="SAM" id="Phobius"/>
    </source>
</evidence>
<organism evidence="2 3">
    <name type="scientific">Pseudomonas syringae pv. avii</name>
    <dbReference type="NCBI Taxonomy" id="663959"/>
    <lineage>
        <taxon>Bacteria</taxon>
        <taxon>Pseudomonadati</taxon>
        <taxon>Pseudomonadota</taxon>
        <taxon>Gammaproteobacteria</taxon>
        <taxon>Pseudomonadales</taxon>
        <taxon>Pseudomonadaceae</taxon>
        <taxon>Pseudomonas</taxon>
        <taxon>Pseudomonas syringae</taxon>
    </lineage>
</organism>
<keyword evidence="1" id="KW-1133">Transmembrane helix</keyword>
<proteinExistence type="predicted"/>
<feature type="transmembrane region" description="Helical" evidence="1">
    <location>
        <begin position="21"/>
        <end position="40"/>
    </location>
</feature>
<keyword evidence="1" id="KW-0472">Membrane</keyword>
<gene>
    <name evidence="2" type="ORF">CFBP3846_03723</name>
</gene>
<dbReference type="EMBL" id="LT963402">
    <property type="protein sequence ID" value="SOS28127.1"/>
    <property type="molecule type" value="Genomic_DNA"/>
</dbReference>
<evidence type="ECO:0000313" key="3">
    <source>
        <dbReference type="Proteomes" id="UP000239665"/>
    </source>
</evidence>
<evidence type="ECO:0000313" key="2">
    <source>
        <dbReference type="EMBL" id="SOS28127.1"/>
    </source>
</evidence>
<protein>
    <submittedName>
        <fullName evidence="2">Uncharacterized protein</fullName>
    </submittedName>
</protein>
<keyword evidence="3" id="KW-1185">Reference proteome</keyword>
<reference evidence="2 3" key="1">
    <citation type="submission" date="2017-11" db="EMBL/GenBank/DDBJ databases">
        <authorList>
            <person name="Blom J."/>
        </authorList>
    </citation>
    <scope>NUCLEOTIDE SEQUENCE [LARGE SCALE GENOMIC DNA]</scope>
    <source>
        <strain evidence="2 3">CFBP3846</strain>
    </source>
</reference>
<accession>A0ABY1UA14</accession>
<dbReference type="Proteomes" id="UP000239665">
    <property type="component" value="Chromosome 1"/>
</dbReference>